<organism evidence="2 3">
    <name type="scientific">Umezawaea tangerina</name>
    <dbReference type="NCBI Taxonomy" id="84725"/>
    <lineage>
        <taxon>Bacteria</taxon>
        <taxon>Bacillati</taxon>
        <taxon>Actinomycetota</taxon>
        <taxon>Actinomycetes</taxon>
        <taxon>Pseudonocardiales</taxon>
        <taxon>Pseudonocardiaceae</taxon>
        <taxon>Umezawaea</taxon>
    </lineage>
</organism>
<comment type="caution">
    <text evidence="2">The sequence shown here is derived from an EMBL/GenBank/DDBJ whole genome shotgun (WGS) entry which is preliminary data.</text>
</comment>
<dbReference type="Proteomes" id="UP000239494">
    <property type="component" value="Unassembled WGS sequence"/>
</dbReference>
<reference evidence="2 3" key="1">
    <citation type="submission" date="2018-03" db="EMBL/GenBank/DDBJ databases">
        <title>Genomic Encyclopedia of Archaeal and Bacterial Type Strains, Phase II (KMG-II): from individual species to whole genera.</title>
        <authorList>
            <person name="Goeker M."/>
        </authorList>
    </citation>
    <scope>NUCLEOTIDE SEQUENCE [LARGE SCALE GENOMIC DNA]</scope>
    <source>
        <strain evidence="2 3">DSM 44720</strain>
    </source>
</reference>
<dbReference type="GO" id="GO:0006355">
    <property type="term" value="P:regulation of DNA-templated transcription"/>
    <property type="evidence" value="ECO:0007669"/>
    <property type="project" value="InterPro"/>
</dbReference>
<dbReference type="OrthoDB" id="46486at2"/>
<dbReference type="InterPro" id="IPR016032">
    <property type="entry name" value="Sig_transdc_resp-reg_C-effctor"/>
</dbReference>
<gene>
    <name evidence="2" type="ORF">CLV43_107219</name>
</gene>
<dbReference type="InterPro" id="IPR036388">
    <property type="entry name" value="WH-like_DNA-bd_sf"/>
</dbReference>
<dbReference type="InterPro" id="IPR035965">
    <property type="entry name" value="PAS-like_dom_sf"/>
</dbReference>
<dbReference type="SUPFAM" id="SSF55785">
    <property type="entry name" value="PYP-like sensor domain (PAS domain)"/>
    <property type="match status" value="1"/>
</dbReference>
<dbReference type="AlphaFoldDB" id="A0A2T0T1U2"/>
<dbReference type="SUPFAM" id="SSF46894">
    <property type="entry name" value="C-terminal effector domain of the bipartite response regulators"/>
    <property type="match status" value="1"/>
</dbReference>
<dbReference type="Pfam" id="PF00196">
    <property type="entry name" value="GerE"/>
    <property type="match status" value="1"/>
</dbReference>
<dbReference type="EMBL" id="PVTF01000007">
    <property type="protein sequence ID" value="PRY39632.1"/>
    <property type="molecule type" value="Genomic_DNA"/>
</dbReference>
<dbReference type="InterPro" id="IPR000792">
    <property type="entry name" value="Tscrpt_reg_LuxR_C"/>
</dbReference>
<dbReference type="InterPro" id="IPR013767">
    <property type="entry name" value="PAS_fold"/>
</dbReference>
<dbReference type="InterPro" id="IPR000014">
    <property type="entry name" value="PAS"/>
</dbReference>
<protein>
    <submittedName>
        <fullName evidence="2">PAS domain S-box-containing protein</fullName>
    </submittedName>
</protein>
<evidence type="ECO:0000313" key="3">
    <source>
        <dbReference type="Proteomes" id="UP000239494"/>
    </source>
</evidence>
<keyword evidence="3" id="KW-1185">Reference proteome</keyword>
<dbReference type="Gene3D" id="3.30.450.20">
    <property type="entry name" value="PAS domain"/>
    <property type="match status" value="1"/>
</dbReference>
<dbReference type="CDD" id="cd00130">
    <property type="entry name" value="PAS"/>
    <property type="match status" value="1"/>
</dbReference>
<dbReference type="Gene3D" id="1.10.10.10">
    <property type="entry name" value="Winged helix-like DNA-binding domain superfamily/Winged helix DNA-binding domain"/>
    <property type="match status" value="1"/>
</dbReference>
<feature type="domain" description="PAS" evidence="1">
    <location>
        <begin position="1"/>
        <end position="39"/>
    </location>
</feature>
<sequence>MANLDLDLRVLTANKYFSQQFGWSRQDVVGQDFRDLLHPGMLSRIEPQFTSLALGERPRFVEQMVAVRARQRMFVGELTGIAVADGVGLAGSIMVLVKPDKAEQEPRSAGQNKKLLNPLHARILEGVAKGDSTVQLAEKLLLSSSAVEYYVATLMRKLKVPNRPALVSKSYSTGILGIGQWPPKVTTEFVK</sequence>
<accession>A0A2T0T1U2</accession>
<proteinExistence type="predicted"/>
<dbReference type="SMART" id="SM00421">
    <property type="entry name" value="HTH_LUXR"/>
    <property type="match status" value="1"/>
</dbReference>
<name>A0A2T0T1U2_9PSEU</name>
<dbReference type="GO" id="GO:0003677">
    <property type="term" value="F:DNA binding"/>
    <property type="evidence" value="ECO:0007669"/>
    <property type="project" value="InterPro"/>
</dbReference>
<dbReference type="NCBIfam" id="TIGR00229">
    <property type="entry name" value="sensory_box"/>
    <property type="match status" value="1"/>
</dbReference>
<dbReference type="PROSITE" id="PS50112">
    <property type="entry name" value="PAS"/>
    <property type="match status" value="1"/>
</dbReference>
<dbReference type="Pfam" id="PF00989">
    <property type="entry name" value="PAS"/>
    <property type="match status" value="1"/>
</dbReference>
<evidence type="ECO:0000313" key="2">
    <source>
        <dbReference type="EMBL" id="PRY39632.1"/>
    </source>
</evidence>
<evidence type="ECO:0000259" key="1">
    <source>
        <dbReference type="PROSITE" id="PS50112"/>
    </source>
</evidence>